<dbReference type="AlphaFoldDB" id="A0A2G5BDI3"/>
<organism evidence="1 2">
    <name type="scientific">Coemansia reversa (strain ATCC 12441 / NRRL 1564)</name>
    <dbReference type="NCBI Taxonomy" id="763665"/>
    <lineage>
        <taxon>Eukaryota</taxon>
        <taxon>Fungi</taxon>
        <taxon>Fungi incertae sedis</taxon>
        <taxon>Zoopagomycota</taxon>
        <taxon>Kickxellomycotina</taxon>
        <taxon>Kickxellomycetes</taxon>
        <taxon>Kickxellales</taxon>
        <taxon>Kickxellaceae</taxon>
        <taxon>Coemansia</taxon>
    </lineage>
</organism>
<evidence type="ECO:0000313" key="1">
    <source>
        <dbReference type="EMBL" id="PIA16767.1"/>
    </source>
</evidence>
<reference evidence="1 2" key="1">
    <citation type="journal article" date="2015" name="Genome Biol. Evol.">
        <title>Phylogenomic analyses indicate that early fungi evolved digesting cell walls of algal ancestors of land plants.</title>
        <authorList>
            <person name="Chang Y."/>
            <person name="Wang S."/>
            <person name="Sekimoto S."/>
            <person name="Aerts A.L."/>
            <person name="Choi C."/>
            <person name="Clum A."/>
            <person name="LaButti K.M."/>
            <person name="Lindquist E.A."/>
            <person name="Yee Ngan C."/>
            <person name="Ohm R.A."/>
            <person name="Salamov A.A."/>
            <person name="Grigoriev I.V."/>
            <person name="Spatafora J.W."/>
            <person name="Berbee M.L."/>
        </authorList>
    </citation>
    <scope>NUCLEOTIDE SEQUENCE [LARGE SCALE GENOMIC DNA]</scope>
    <source>
        <strain evidence="1 2">NRRL 1564</strain>
    </source>
</reference>
<dbReference type="Proteomes" id="UP000242474">
    <property type="component" value="Unassembled WGS sequence"/>
</dbReference>
<protein>
    <submittedName>
        <fullName evidence="1">Uncharacterized protein</fullName>
    </submittedName>
</protein>
<name>A0A2G5BDI3_COERN</name>
<evidence type="ECO:0000313" key="2">
    <source>
        <dbReference type="Proteomes" id="UP000242474"/>
    </source>
</evidence>
<gene>
    <name evidence="1" type="ORF">COEREDRAFT_86842</name>
</gene>
<keyword evidence="2" id="KW-1185">Reference proteome</keyword>
<sequence length="180" mass="20869">MGCFGREKKVKGQDISILGLQKYEDKFVVGFICGSETVDGNTSEVPQVIVIKQKYCRPSPFKGRVPKDINIHENFKKLKIPFTKLTAHNMELEVTSEDTVDIVLEKLRKEHQVDQIDVLDFQAISETQVDQIDVLDFQAISETQVDQIDVLDFQAISETQVDWKHKIDSYYIFNESWYYQ</sequence>
<accession>A0A2G5BDI3</accession>
<dbReference type="EMBL" id="KZ303498">
    <property type="protein sequence ID" value="PIA16767.1"/>
    <property type="molecule type" value="Genomic_DNA"/>
</dbReference>
<proteinExistence type="predicted"/>